<evidence type="ECO:0000313" key="7">
    <source>
        <dbReference type="EMBL" id="CAB4547198.1"/>
    </source>
</evidence>
<evidence type="ECO:0000256" key="3">
    <source>
        <dbReference type="ARBA" id="ARBA00022989"/>
    </source>
</evidence>
<feature type="domain" description="Inositolphosphotransferase Aur1/Ipt1" evidence="6">
    <location>
        <begin position="60"/>
        <end position="275"/>
    </location>
</feature>
<dbReference type="PANTHER" id="PTHR31310">
    <property type="match status" value="1"/>
</dbReference>
<proteinExistence type="predicted"/>
<reference evidence="7" key="1">
    <citation type="submission" date="2020-05" db="EMBL/GenBank/DDBJ databases">
        <authorList>
            <person name="Chiriac C."/>
            <person name="Salcher M."/>
            <person name="Ghai R."/>
            <person name="Kavagutti S V."/>
        </authorList>
    </citation>
    <scope>NUCLEOTIDE SEQUENCE</scope>
</reference>
<evidence type="ECO:0000256" key="2">
    <source>
        <dbReference type="ARBA" id="ARBA00022692"/>
    </source>
</evidence>
<gene>
    <name evidence="7" type="ORF">UFOPK1421_01025</name>
    <name evidence="8" type="ORF">UFOPK1820_00308</name>
</gene>
<sequence length="305" mass="34957">MSEQVPTLAERQHRTYWWKEMLIMGGFYLIYSWSRNLFGSAHISLETGDQPLRAFHNAERVIQFERAIGLFHEESVQDWFLKFRGFIRFWNTYYGTAHFLVTFSVFWILFVKRKDVFPQWRNTLAITTAIGIVGFSMFPLMPPRLLDTPCPSAGGFGGACIQSSYRDEGPDGIAQTADDGTFGFVDTLPEYGGALWTFESKAMKSISNQYAAMPSMHIGWSSWCAFAVWPLMRRRWAKIAVLLYPAATLFCIVVTANHYWIDGVGGQLALAVGAWLGWDLHKRNQRRLDRLHQVKLDQTTINEST</sequence>
<evidence type="ECO:0000313" key="8">
    <source>
        <dbReference type="EMBL" id="CAB4594039.1"/>
    </source>
</evidence>
<dbReference type="InterPro" id="IPR026841">
    <property type="entry name" value="Aur1/Ipt1"/>
</dbReference>
<keyword evidence="3 5" id="KW-1133">Transmembrane helix</keyword>
<dbReference type="InterPro" id="IPR052185">
    <property type="entry name" value="IPC_Synthase-Related"/>
</dbReference>
<evidence type="ECO:0000256" key="1">
    <source>
        <dbReference type="ARBA" id="ARBA00004141"/>
    </source>
</evidence>
<feature type="transmembrane region" description="Helical" evidence="5">
    <location>
        <begin position="123"/>
        <end position="141"/>
    </location>
</feature>
<comment type="subcellular location">
    <subcellularLocation>
        <location evidence="1">Membrane</location>
        <topology evidence="1">Multi-pass membrane protein</topology>
    </subcellularLocation>
</comment>
<evidence type="ECO:0000256" key="4">
    <source>
        <dbReference type="ARBA" id="ARBA00023136"/>
    </source>
</evidence>
<evidence type="ECO:0000259" key="6">
    <source>
        <dbReference type="Pfam" id="PF14378"/>
    </source>
</evidence>
<keyword evidence="4 5" id="KW-0472">Membrane</keyword>
<evidence type="ECO:0000256" key="5">
    <source>
        <dbReference type="SAM" id="Phobius"/>
    </source>
</evidence>
<organism evidence="7">
    <name type="scientific">freshwater metagenome</name>
    <dbReference type="NCBI Taxonomy" id="449393"/>
    <lineage>
        <taxon>unclassified sequences</taxon>
        <taxon>metagenomes</taxon>
        <taxon>ecological metagenomes</taxon>
    </lineage>
</organism>
<dbReference type="CDD" id="cd03386">
    <property type="entry name" value="PAP2_Aur1_like"/>
    <property type="match status" value="1"/>
</dbReference>
<accession>A0A6J6CAJ8</accession>
<feature type="transmembrane region" description="Helical" evidence="5">
    <location>
        <begin position="16"/>
        <end position="34"/>
    </location>
</feature>
<feature type="transmembrane region" description="Helical" evidence="5">
    <location>
        <begin position="92"/>
        <end position="111"/>
    </location>
</feature>
<protein>
    <submittedName>
        <fullName evidence="7">Unannotated protein</fullName>
    </submittedName>
</protein>
<dbReference type="GO" id="GO:0016020">
    <property type="term" value="C:membrane"/>
    <property type="evidence" value="ECO:0007669"/>
    <property type="project" value="UniProtKB-SubCell"/>
</dbReference>
<dbReference type="EMBL" id="CAEZSL010000110">
    <property type="protein sequence ID" value="CAB4547198.1"/>
    <property type="molecule type" value="Genomic_DNA"/>
</dbReference>
<dbReference type="EMBL" id="CAEZUK010000031">
    <property type="protein sequence ID" value="CAB4594039.1"/>
    <property type="molecule type" value="Genomic_DNA"/>
</dbReference>
<name>A0A6J6CAJ8_9ZZZZ</name>
<feature type="transmembrane region" description="Helical" evidence="5">
    <location>
        <begin position="239"/>
        <end position="258"/>
    </location>
</feature>
<keyword evidence="2 5" id="KW-0812">Transmembrane</keyword>
<feature type="transmembrane region" description="Helical" evidence="5">
    <location>
        <begin position="210"/>
        <end position="232"/>
    </location>
</feature>
<dbReference type="Pfam" id="PF14378">
    <property type="entry name" value="PAP2_3"/>
    <property type="match status" value="1"/>
</dbReference>
<dbReference type="AlphaFoldDB" id="A0A6J6CAJ8"/>
<dbReference type="PANTHER" id="PTHR31310:SF7">
    <property type="entry name" value="PA-PHOSPHATASE RELATED-FAMILY PROTEIN DDB_G0268928"/>
    <property type="match status" value="1"/>
</dbReference>